<dbReference type="SUPFAM" id="SSF53335">
    <property type="entry name" value="S-adenosyl-L-methionine-dependent methyltransferases"/>
    <property type="match status" value="1"/>
</dbReference>
<dbReference type="CDD" id="cd02440">
    <property type="entry name" value="AdoMet_MTases"/>
    <property type="match status" value="1"/>
</dbReference>
<dbReference type="EMBL" id="WNWQ01000514">
    <property type="protein sequence ID" value="KAE9966665.1"/>
    <property type="molecule type" value="Genomic_DNA"/>
</dbReference>
<protein>
    <recommendedName>
        <fullName evidence="9">S-adenosyl-L-methionine-dependent methyltransferase</fullName>
    </recommendedName>
</protein>
<keyword evidence="1" id="KW-0597">Phosphoprotein</keyword>
<evidence type="ECO:0000313" key="7">
    <source>
        <dbReference type="EMBL" id="KAE9979534.1"/>
    </source>
</evidence>
<dbReference type="InterPro" id="IPR008854">
    <property type="entry name" value="TPMT"/>
</dbReference>
<evidence type="ECO:0000256" key="5">
    <source>
        <dbReference type="SAM" id="MobiDB-lite"/>
    </source>
</evidence>
<feature type="compositionally biased region" description="Basic and acidic residues" evidence="5">
    <location>
        <begin position="10"/>
        <end position="20"/>
    </location>
</feature>
<evidence type="ECO:0000313" key="8">
    <source>
        <dbReference type="Proteomes" id="UP000490939"/>
    </source>
</evidence>
<sequence length="287" mass="32706">MSTGNLSSTTDRERLREHFSAENTPSRWDDLWSTGTFLPWDRGTPNPALIDVLSTKQEYLGPPIVEEDGKQRRKKALVPGCGKGYDVFLFAAFGYDAYGLEGSPNAIKACEGFRKEAEGKEEYAIRDQKAGRGLVKFVLGDFFSKTWEKEIDTRGDEEEEVKFDVIYDYTFLCALEPKSRPAWSQRMYDLLHPKGNLICLEFPTYKEPSTGGPPWALPPEVYENLLPYPGEELKYNEEGYVIKEGKELSGKSMVRVAHWQPDRTHEIGKGTDWVGIWQHQVCPPRVL</sequence>
<accession>A0A8H3V389</accession>
<evidence type="ECO:0000313" key="6">
    <source>
        <dbReference type="EMBL" id="KAE9966665.1"/>
    </source>
</evidence>
<dbReference type="EMBL" id="WNWR01000411">
    <property type="protein sequence ID" value="KAE9979534.1"/>
    <property type="molecule type" value="Genomic_DNA"/>
</dbReference>
<dbReference type="PROSITE" id="PS51585">
    <property type="entry name" value="SAM_MT_TPMT"/>
    <property type="match status" value="1"/>
</dbReference>
<evidence type="ECO:0008006" key="9">
    <source>
        <dbReference type="Google" id="ProtNLM"/>
    </source>
</evidence>
<comment type="caution">
    <text evidence="7">The sequence shown here is derived from an EMBL/GenBank/DDBJ whole genome shotgun (WGS) entry which is preliminary data.</text>
</comment>
<evidence type="ECO:0000256" key="4">
    <source>
        <dbReference type="ARBA" id="ARBA00022691"/>
    </source>
</evidence>
<name>A0A8H3V389_VENIN</name>
<keyword evidence="3" id="KW-0808">Transferase</keyword>
<evidence type="ECO:0000256" key="2">
    <source>
        <dbReference type="ARBA" id="ARBA00022603"/>
    </source>
</evidence>
<reference evidence="7 8" key="1">
    <citation type="submission" date="2019-07" db="EMBL/GenBank/DDBJ databases">
        <title>Venturia inaequalis Genome Resource.</title>
        <authorList>
            <person name="Lichtner F.J."/>
        </authorList>
    </citation>
    <scope>NUCLEOTIDE SEQUENCE [LARGE SCALE GENOMIC DNA]</scope>
    <source>
        <strain evidence="6">Bline_iso_100314</strain>
        <strain evidence="7 8">DMI_063113</strain>
    </source>
</reference>
<proteinExistence type="predicted"/>
<dbReference type="GO" id="GO:0032259">
    <property type="term" value="P:methylation"/>
    <property type="evidence" value="ECO:0007669"/>
    <property type="project" value="UniProtKB-KW"/>
</dbReference>
<feature type="region of interest" description="Disordered" evidence="5">
    <location>
        <begin position="1"/>
        <end position="21"/>
    </location>
</feature>
<organism evidence="7 8">
    <name type="scientific">Venturia inaequalis</name>
    <name type="common">Apple scab fungus</name>
    <dbReference type="NCBI Taxonomy" id="5025"/>
    <lineage>
        <taxon>Eukaryota</taxon>
        <taxon>Fungi</taxon>
        <taxon>Dikarya</taxon>
        <taxon>Ascomycota</taxon>
        <taxon>Pezizomycotina</taxon>
        <taxon>Dothideomycetes</taxon>
        <taxon>Pleosporomycetidae</taxon>
        <taxon>Venturiales</taxon>
        <taxon>Venturiaceae</taxon>
        <taxon>Venturia</taxon>
    </lineage>
</organism>
<dbReference type="Gene3D" id="3.40.50.150">
    <property type="entry name" value="Vaccinia Virus protein VP39"/>
    <property type="match status" value="1"/>
</dbReference>
<evidence type="ECO:0000256" key="1">
    <source>
        <dbReference type="ARBA" id="ARBA00022553"/>
    </source>
</evidence>
<evidence type="ECO:0000256" key="3">
    <source>
        <dbReference type="ARBA" id="ARBA00022679"/>
    </source>
</evidence>
<gene>
    <name evidence="6" type="ORF">BLS_006875</name>
    <name evidence="7" type="ORF">EG327_007001</name>
</gene>
<dbReference type="AlphaFoldDB" id="A0A8H3V389"/>
<dbReference type="Proteomes" id="UP000433883">
    <property type="component" value="Unassembled WGS sequence"/>
</dbReference>
<dbReference type="Proteomes" id="UP000490939">
    <property type="component" value="Unassembled WGS sequence"/>
</dbReference>
<dbReference type="PANTHER" id="PTHR32183:SF6">
    <property type="entry name" value="CYSTEINE SULFINATE DESULFINASE_CYSTEINE DESULFURASE AND RELATED ENZYMES"/>
    <property type="match status" value="1"/>
</dbReference>
<dbReference type="GO" id="GO:0008757">
    <property type="term" value="F:S-adenosylmethionine-dependent methyltransferase activity"/>
    <property type="evidence" value="ECO:0007669"/>
    <property type="project" value="InterPro"/>
</dbReference>
<keyword evidence="8" id="KW-1185">Reference proteome</keyword>
<dbReference type="InterPro" id="IPR029063">
    <property type="entry name" value="SAM-dependent_MTases_sf"/>
</dbReference>
<dbReference type="Pfam" id="PF05724">
    <property type="entry name" value="TPMT"/>
    <property type="match status" value="1"/>
</dbReference>
<dbReference type="PANTHER" id="PTHR32183">
    <property type="match status" value="1"/>
</dbReference>
<keyword evidence="4" id="KW-0949">S-adenosyl-L-methionine</keyword>
<keyword evidence="2" id="KW-0489">Methyltransferase</keyword>